<keyword evidence="2" id="KW-1185">Reference proteome</keyword>
<dbReference type="Proteomes" id="UP000828390">
    <property type="component" value="Unassembled WGS sequence"/>
</dbReference>
<sequence length="67" mass="7775">DSDEDTDDDNDDVYDYVLHANRYKDAQGNTRGYQDFAQYKNTYYVTLEPEKGSKNVDEINANKSENV</sequence>
<organism evidence="1 2">
    <name type="scientific">Dreissena polymorpha</name>
    <name type="common">Zebra mussel</name>
    <name type="synonym">Mytilus polymorpha</name>
    <dbReference type="NCBI Taxonomy" id="45954"/>
    <lineage>
        <taxon>Eukaryota</taxon>
        <taxon>Metazoa</taxon>
        <taxon>Spiralia</taxon>
        <taxon>Lophotrochozoa</taxon>
        <taxon>Mollusca</taxon>
        <taxon>Bivalvia</taxon>
        <taxon>Autobranchia</taxon>
        <taxon>Heteroconchia</taxon>
        <taxon>Euheterodonta</taxon>
        <taxon>Imparidentia</taxon>
        <taxon>Neoheterodontei</taxon>
        <taxon>Myida</taxon>
        <taxon>Dreissenoidea</taxon>
        <taxon>Dreissenidae</taxon>
        <taxon>Dreissena</taxon>
    </lineage>
</organism>
<feature type="non-terminal residue" evidence="1">
    <location>
        <position position="1"/>
    </location>
</feature>
<reference evidence="1" key="1">
    <citation type="journal article" date="2019" name="bioRxiv">
        <title>The Genome of the Zebra Mussel, Dreissena polymorpha: A Resource for Invasive Species Research.</title>
        <authorList>
            <person name="McCartney M.A."/>
            <person name="Auch B."/>
            <person name="Kono T."/>
            <person name="Mallez S."/>
            <person name="Zhang Y."/>
            <person name="Obille A."/>
            <person name="Becker A."/>
            <person name="Abrahante J.E."/>
            <person name="Garbe J."/>
            <person name="Badalamenti J.P."/>
            <person name="Herman A."/>
            <person name="Mangelson H."/>
            <person name="Liachko I."/>
            <person name="Sullivan S."/>
            <person name="Sone E.D."/>
            <person name="Koren S."/>
            <person name="Silverstein K.A.T."/>
            <person name="Beckman K.B."/>
            <person name="Gohl D.M."/>
        </authorList>
    </citation>
    <scope>NUCLEOTIDE SEQUENCE</scope>
    <source>
        <strain evidence="1">Duluth1</strain>
        <tissue evidence="1">Whole animal</tissue>
    </source>
</reference>
<protein>
    <submittedName>
        <fullName evidence="1">Uncharacterized protein</fullName>
    </submittedName>
</protein>
<name>A0A9D4G9W9_DREPO</name>
<proteinExistence type="predicted"/>
<accession>A0A9D4G9W9</accession>
<gene>
    <name evidence="1" type="ORF">DPMN_141548</name>
</gene>
<comment type="caution">
    <text evidence="1">The sequence shown here is derived from an EMBL/GenBank/DDBJ whole genome shotgun (WGS) entry which is preliminary data.</text>
</comment>
<evidence type="ECO:0000313" key="1">
    <source>
        <dbReference type="EMBL" id="KAH3813098.1"/>
    </source>
</evidence>
<dbReference type="EMBL" id="JAIWYP010000006">
    <property type="protein sequence ID" value="KAH3813098.1"/>
    <property type="molecule type" value="Genomic_DNA"/>
</dbReference>
<reference evidence="1" key="2">
    <citation type="submission" date="2020-11" db="EMBL/GenBank/DDBJ databases">
        <authorList>
            <person name="McCartney M.A."/>
            <person name="Auch B."/>
            <person name="Kono T."/>
            <person name="Mallez S."/>
            <person name="Becker A."/>
            <person name="Gohl D.M."/>
            <person name="Silverstein K.A.T."/>
            <person name="Koren S."/>
            <person name="Bechman K.B."/>
            <person name="Herman A."/>
            <person name="Abrahante J.E."/>
            <person name="Garbe J."/>
        </authorList>
    </citation>
    <scope>NUCLEOTIDE SEQUENCE</scope>
    <source>
        <strain evidence="1">Duluth1</strain>
        <tissue evidence="1">Whole animal</tissue>
    </source>
</reference>
<evidence type="ECO:0000313" key="2">
    <source>
        <dbReference type="Proteomes" id="UP000828390"/>
    </source>
</evidence>
<dbReference type="AlphaFoldDB" id="A0A9D4G9W9"/>